<dbReference type="InterPro" id="IPR045250">
    <property type="entry name" value="p23-like"/>
</dbReference>
<dbReference type="Proteomes" id="UP001230188">
    <property type="component" value="Unassembled WGS sequence"/>
</dbReference>
<dbReference type="GO" id="GO:0005634">
    <property type="term" value="C:nucleus"/>
    <property type="evidence" value="ECO:0007669"/>
    <property type="project" value="TreeGrafter"/>
</dbReference>
<feature type="domain" description="CS" evidence="3">
    <location>
        <begin position="3"/>
        <end position="91"/>
    </location>
</feature>
<accession>A0AAD7XNC4</accession>
<dbReference type="EMBL" id="JAQMWT010000157">
    <property type="protein sequence ID" value="KAJ8608911.1"/>
    <property type="molecule type" value="Genomic_DNA"/>
</dbReference>
<proteinExistence type="inferred from homology"/>
<dbReference type="GO" id="GO:0006457">
    <property type="term" value="P:protein folding"/>
    <property type="evidence" value="ECO:0007669"/>
    <property type="project" value="TreeGrafter"/>
</dbReference>
<dbReference type="GO" id="GO:0005829">
    <property type="term" value="C:cytosol"/>
    <property type="evidence" value="ECO:0007669"/>
    <property type="project" value="TreeGrafter"/>
</dbReference>
<protein>
    <recommendedName>
        <fullName evidence="3">CS domain-containing protein</fullName>
    </recommendedName>
</protein>
<dbReference type="PROSITE" id="PS51203">
    <property type="entry name" value="CS"/>
    <property type="match status" value="1"/>
</dbReference>
<evidence type="ECO:0000256" key="2">
    <source>
        <dbReference type="SAM" id="MobiDB-lite"/>
    </source>
</evidence>
<dbReference type="InterPro" id="IPR007052">
    <property type="entry name" value="CS_dom"/>
</dbReference>
<dbReference type="GO" id="GO:0051087">
    <property type="term" value="F:protein-folding chaperone binding"/>
    <property type="evidence" value="ECO:0007669"/>
    <property type="project" value="TreeGrafter"/>
</dbReference>
<feature type="region of interest" description="Disordered" evidence="2">
    <location>
        <begin position="112"/>
        <end position="160"/>
    </location>
</feature>
<evidence type="ECO:0000259" key="3">
    <source>
        <dbReference type="PROSITE" id="PS51203"/>
    </source>
</evidence>
<evidence type="ECO:0000313" key="5">
    <source>
        <dbReference type="Proteomes" id="UP001230188"/>
    </source>
</evidence>
<dbReference type="PANTHER" id="PTHR22932:SF1">
    <property type="entry name" value="CO-CHAPERONE PROTEIN DAF-41"/>
    <property type="match status" value="1"/>
</dbReference>
<dbReference type="SUPFAM" id="SSF49764">
    <property type="entry name" value="HSP20-like chaperones"/>
    <property type="match status" value="1"/>
</dbReference>
<sequence>MATQVPPMEWAQRKDSIYLTIKVPDLKNESVDLTATTLAFTGESDERKYGFSFDFFDKAVPEESKWKNHGRNVQMHIVKDDKDKDHWPRLFSDKKIDKQFVTTDWSRYVDEDEEAGDDGFDMSALDGATNFGSGDDDDYEPDSDDDVDLSDLDPGKPAPV</sequence>
<comment type="similarity">
    <text evidence="1">Belongs to the p23/wos2 family.</text>
</comment>
<dbReference type="AlphaFoldDB" id="A0AAD7XNC4"/>
<reference evidence="4" key="1">
    <citation type="submission" date="2023-01" db="EMBL/GenBank/DDBJ databases">
        <title>Metagenome sequencing of chrysophaentin producing Chrysophaeum taylorii.</title>
        <authorList>
            <person name="Davison J."/>
            <person name="Bewley C."/>
        </authorList>
    </citation>
    <scope>NUCLEOTIDE SEQUENCE</scope>
    <source>
        <strain evidence="4">NIES-1699</strain>
    </source>
</reference>
<dbReference type="InterPro" id="IPR008978">
    <property type="entry name" value="HSP20-like_chaperone"/>
</dbReference>
<dbReference type="FunFam" id="2.60.40.790:FF:000039">
    <property type="entry name" value="CS domain containing protein"/>
    <property type="match status" value="1"/>
</dbReference>
<evidence type="ECO:0000256" key="1">
    <source>
        <dbReference type="ARBA" id="ARBA00025733"/>
    </source>
</evidence>
<dbReference type="PANTHER" id="PTHR22932">
    <property type="entry name" value="TELOMERASE-BINDING PROTEIN P23 HSP90 CO-CHAPERONE"/>
    <property type="match status" value="1"/>
</dbReference>
<dbReference type="Gene3D" id="2.60.40.790">
    <property type="match status" value="1"/>
</dbReference>
<evidence type="ECO:0000313" key="4">
    <source>
        <dbReference type="EMBL" id="KAJ8608911.1"/>
    </source>
</evidence>
<comment type="caution">
    <text evidence="4">The sequence shown here is derived from an EMBL/GenBank/DDBJ whole genome shotgun (WGS) entry which is preliminary data.</text>
</comment>
<dbReference type="GO" id="GO:0051879">
    <property type="term" value="F:Hsp90 protein binding"/>
    <property type="evidence" value="ECO:0007669"/>
    <property type="project" value="InterPro"/>
</dbReference>
<organism evidence="4 5">
    <name type="scientific">Chrysophaeum taylorii</name>
    <dbReference type="NCBI Taxonomy" id="2483200"/>
    <lineage>
        <taxon>Eukaryota</taxon>
        <taxon>Sar</taxon>
        <taxon>Stramenopiles</taxon>
        <taxon>Ochrophyta</taxon>
        <taxon>Pelagophyceae</taxon>
        <taxon>Pelagomonadales</taxon>
        <taxon>Pelagomonadaceae</taxon>
        <taxon>Chrysophaeum</taxon>
    </lineage>
</organism>
<dbReference type="GO" id="GO:0051131">
    <property type="term" value="P:chaperone-mediated protein complex assembly"/>
    <property type="evidence" value="ECO:0007669"/>
    <property type="project" value="TreeGrafter"/>
</dbReference>
<feature type="compositionally biased region" description="Acidic residues" evidence="2">
    <location>
        <begin position="134"/>
        <end position="151"/>
    </location>
</feature>
<gene>
    <name evidence="4" type="ORF">CTAYLR_005268</name>
</gene>
<dbReference type="Pfam" id="PF04969">
    <property type="entry name" value="CS"/>
    <property type="match status" value="1"/>
</dbReference>
<name>A0AAD7XNC4_9STRA</name>
<keyword evidence="5" id="KW-1185">Reference proteome</keyword>
<dbReference type="CDD" id="cd06465">
    <property type="entry name" value="p23_hB-ind1_like"/>
    <property type="match status" value="1"/>
</dbReference>